<accession>A0A398BN64</accession>
<protein>
    <recommendedName>
        <fullName evidence="3">Aminoglycoside phosphotransferase domain-containing protein</fullName>
    </recommendedName>
</protein>
<evidence type="ECO:0008006" key="3">
    <source>
        <dbReference type="Google" id="ProtNLM"/>
    </source>
</evidence>
<dbReference type="EMBL" id="QWVT01000002">
    <property type="protein sequence ID" value="RID88796.1"/>
    <property type="molecule type" value="Genomic_DNA"/>
</dbReference>
<dbReference type="Proteomes" id="UP000265816">
    <property type="component" value="Unassembled WGS sequence"/>
</dbReference>
<reference evidence="1 2" key="1">
    <citation type="submission" date="2018-08" db="EMBL/GenBank/DDBJ databases">
        <title>Bacillus jemisoniae sp. nov., Bacillus chryseoplanitiae sp. nov., Bacillus resnikiae sp. nov., and Bacillus frankliniae sp. nov., isolated from Viking spacecraft and associated surfaces.</title>
        <authorList>
            <person name="Seuylemezian A."/>
            <person name="Vaishampayan P."/>
        </authorList>
    </citation>
    <scope>NUCLEOTIDE SEQUENCE [LARGE SCALE GENOMIC DNA]</scope>
    <source>
        <strain evidence="1 2">JJ-247</strain>
    </source>
</reference>
<name>A0A398BN64_9BACI</name>
<evidence type="ECO:0000313" key="1">
    <source>
        <dbReference type="EMBL" id="RID88796.1"/>
    </source>
</evidence>
<dbReference type="InterPro" id="IPR011009">
    <property type="entry name" value="Kinase-like_dom_sf"/>
</dbReference>
<dbReference type="AlphaFoldDB" id="A0A398BN64"/>
<organism evidence="1 2">
    <name type="scientific">Mesobacillus zeae</name>
    <dbReference type="NCBI Taxonomy" id="1917180"/>
    <lineage>
        <taxon>Bacteria</taxon>
        <taxon>Bacillati</taxon>
        <taxon>Bacillota</taxon>
        <taxon>Bacilli</taxon>
        <taxon>Bacillales</taxon>
        <taxon>Bacillaceae</taxon>
        <taxon>Mesobacillus</taxon>
    </lineage>
</organism>
<dbReference type="SUPFAM" id="SSF56112">
    <property type="entry name" value="Protein kinase-like (PK-like)"/>
    <property type="match status" value="1"/>
</dbReference>
<comment type="caution">
    <text evidence="1">The sequence shown here is derived from an EMBL/GenBank/DDBJ whole genome shotgun (WGS) entry which is preliminary data.</text>
</comment>
<keyword evidence="2" id="KW-1185">Reference proteome</keyword>
<evidence type="ECO:0000313" key="2">
    <source>
        <dbReference type="Proteomes" id="UP000265816"/>
    </source>
</evidence>
<proteinExistence type="predicted"/>
<gene>
    <name evidence="1" type="ORF">D1970_00685</name>
</gene>
<sequence length="331" mass="38405">MVQALNFSSVEVMNRNDQAYIVKTAQQKDLVTTIEQIHYLQNLPDEIKSYFPEITEFNITAESVSYHMPFYKMNQLDDALLDPDCQMDEIHEALTLLIDLLFSHIYGKDSKPVPEDFVLKTHIQRMEKRIHYFLSQRPDLCRLILSPALKINGEIFTNTLPSFDFLLREKNLESLTPSNLSFVHGDLEANHILFLKQQGEMQLKLLDPRSTDKGGDFAYDLGKLFQSIHGKSHVIQRGQFSLKYELEKDIPEIEFYVNSGRPSEYKDLFDKVINRINERCNDKNWEKRTLFSEAAHFLSAPPFFLESDCDAAAGLYLQGILLLNDFMKNHL</sequence>